<feature type="compositionally biased region" description="Basic and acidic residues" evidence="2">
    <location>
        <begin position="12"/>
        <end position="49"/>
    </location>
</feature>
<dbReference type="EMBL" id="OU893332">
    <property type="protein sequence ID" value="CAG9781993.1"/>
    <property type="molecule type" value="Genomic_DNA"/>
</dbReference>
<dbReference type="SFLD" id="SFLDS00019">
    <property type="entry name" value="Glutathione_Transferase_(cytos"/>
    <property type="match status" value="1"/>
</dbReference>
<dbReference type="Proteomes" id="UP001153714">
    <property type="component" value="Chromosome 1"/>
</dbReference>
<comment type="similarity">
    <text evidence="1">Belongs to the FAX family.</text>
</comment>
<sequence length="375" mass="42832">MATEVPKTAPENTEKEKELKEEAAVDNGQNKEDASAQKTEEKTEEKKSEPAPPKPSVHKVNYEKDVVYLYQFSRTPLLPSTSPYCLKVETWLRLAGIKYENVPHMAKYRSKKGQLPFVELNGEEIADSAFIIKELSEKYNKDLDAALTPEQRVVAHAMISMIENHLSWVILWWRAKYPDSVIKGYQVNLQNALNTRLPNPILNFCYKLTSGRKGMKKAKAHGIGVHSQEEIIEFGKNDLRVLSDYLSDRPFFFGDEPTLLDVVAFSNLAQLQFLDKEVTHPLRDAMNESFPNLVGLVSRIKERAFHDWEDICTTLDLNAHLPKPPKEVKETKEGTGPAEKQPLPDDTEKGKGDEKEKELEKEPEEKKEKDNEKEK</sequence>
<feature type="domain" description="Metaxin glutathione S-transferase" evidence="3">
    <location>
        <begin position="235"/>
        <end position="300"/>
    </location>
</feature>
<evidence type="ECO:0000256" key="2">
    <source>
        <dbReference type="SAM" id="MobiDB-lite"/>
    </source>
</evidence>
<dbReference type="CDD" id="cd03080">
    <property type="entry name" value="GST_N_Metaxin_like"/>
    <property type="match status" value="1"/>
</dbReference>
<dbReference type="InterPro" id="IPR036249">
    <property type="entry name" value="Thioredoxin-like_sf"/>
</dbReference>
<name>A0A9N9QSV6_9NEOP</name>
<evidence type="ECO:0000256" key="1">
    <source>
        <dbReference type="ARBA" id="ARBA00006475"/>
    </source>
</evidence>
<dbReference type="GO" id="GO:0005737">
    <property type="term" value="C:cytoplasm"/>
    <property type="evidence" value="ECO:0007669"/>
    <property type="project" value="TreeGrafter"/>
</dbReference>
<reference evidence="5" key="2">
    <citation type="submission" date="2022-10" db="EMBL/GenBank/DDBJ databases">
        <authorList>
            <consortium name="ENA_rothamsted_submissions"/>
            <consortium name="culmorum"/>
            <person name="King R."/>
        </authorList>
    </citation>
    <scope>NUCLEOTIDE SEQUENCE</scope>
</reference>
<protein>
    <recommendedName>
        <fullName evidence="7">Failed axon connections</fullName>
    </recommendedName>
</protein>
<dbReference type="SFLD" id="SFLDG01200">
    <property type="entry name" value="SUF1.1"/>
    <property type="match status" value="1"/>
</dbReference>
<evidence type="ECO:0000259" key="3">
    <source>
        <dbReference type="Pfam" id="PF17171"/>
    </source>
</evidence>
<dbReference type="AlphaFoldDB" id="A0A9N9QSV6"/>
<dbReference type="InterPro" id="IPR033468">
    <property type="entry name" value="Metaxin_GST"/>
</dbReference>
<keyword evidence="6" id="KW-1185">Reference proteome</keyword>
<dbReference type="PANTHER" id="PTHR12289">
    <property type="entry name" value="METAXIN RELATED"/>
    <property type="match status" value="1"/>
</dbReference>
<feature type="region of interest" description="Disordered" evidence="2">
    <location>
        <begin position="319"/>
        <end position="375"/>
    </location>
</feature>
<dbReference type="InterPro" id="IPR036282">
    <property type="entry name" value="Glutathione-S-Trfase_C_sf"/>
</dbReference>
<dbReference type="OrthoDB" id="5809458at2759"/>
<organism evidence="5 6">
    <name type="scientific">Diatraea saccharalis</name>
    <name type="common">sugarcane borer</name>
    <dbReference type="NCBI Taxonomy" id="40085"/>
    <lineage>
        <taxon>Eukaryota</taxon>
        <taxon>Metazoa</taxon>
        <taxon>Ecdysozoa</taxon>
        <taxon>Arthropoda</taxon>
        <taxon>Hexapoda</taxon>
        <taxon>Insecta</taxon>
        <taxon>Pterygota</taxon>
        <taxon>Neoptera</taxon>
        <taxon>Endopterygota</taxon>
        <taxon>Lepidoptera</taxon>
        <taxon>Glossata</taxon>
        <taxon>Ditrysia</taxon>
        <taxon>Pyraloidea</taxon>
        <taxon>Crambidae</taxon>
        <taxon>Crambinae</taxon>
        <taxon>Diatraea</taxon>
    </lineage>
</organism>
<dbReference type="Gene3D" id="1.20.1050.10">
    <property type="match status" value="1"/>
</dbReference>
<feature type="domain" description="Thioredoxin-like fold" evidence="4">
    <location>
        <begin position="83"/>
        <end position="177"/>
    </location>
</feature>
<dbReference type="Gene3D" id="3.40.30.10">
    <property type="entry name" value="Glutaredoxin"/>
    <property type="match status" value="1"/>
</dbReference>
<dbReference type="SUPFAM" id="SSF47616">
    <property type="entry name" value="GST C-terminal domain-like"/>
    <property type="match status" value="1"/>
</dbReference>
<dbReference type="PANTHER" id="PTHR12289:SF41">
    <property type="entry name" value="FAILED AXON CONNECTIONS-RELATED"/>
    <property type="match status" value="1"/>
</dbReference>
<accession>A0A9N9QSV6</accession>
<dbReference type="CDD" id="cd03193">
    <property type="entry name" value="GST_C_Metaxin"/>
    <property type="match status" value="1"/>
</dbReference>
<evidence type="ECO:0000313" key="5">
    <source>
        <dbReference type="EMBL" id="CAG9781993.1"/>
    </source>
</evidence>
<proteinExistence type="inferred from homology"/>
<dbReference type="SFLD" id="SFLDG01180">
    <property type="entry name" value="SUF1"/>
    <property type="match status" value="1"/>
</dbReference>
<gene>
    <name evidence="5" type="ORF">DIATSA_LOCUS293</name>
</gene>
<feature type="compositionally biased region" description="Basic and acidic residues" evidence="2">
    <location>
        <begin position="342"/>
        <end position="375"/>
    </location>
</feature>
<dbReference type="Pfam" id="PF17171">
    <property type="entry name" value="GST_C_6"/>
    <property type="match status" value="1"/>
</dbReference>
<evidence type="ECO:0000259" key="4">
    <source>
        <dbReference type="Pfam" id="PF17172"/>
    </source>
</evidence>
<dbReference type="Pfam" id="PF17172">
    <property type="entry name" value="GST_N_4"/>
    <property type="match status" value="1"/>
</dbReference>
<dbReference type="InterPro" id="IPR012336">
    <property type="entry name" value="Thioredoxin-like_fold"/>
</dbReference>
<feature type="compositionally biased region" description="Basic and acidic residues" evidence="2">
    <location>
        <begin position="324"/>
        <end position="333"/>
    </location>
</feature>
<dbReference type="SUPFAM" id="SSF52833">
    <property type="entry name" value="Thioredoxin-like"/>
    <property type="match status" value="1"/>
</dbReference>
<feature type="region of interest" description="Disordered" evidence="2">
    <location>
        <begin position="1"/>
        <end position="58"/>
    </location>
</feature>
<reference evidence="5" key="1">
    <citation type="submission" date="2021-12" db="EMBL/GenBank/DDBJ databases">
        <authorList>
            <person name="King R."/>
        </authorList>
    </citation>
    <scope>NUCLEOTIDE SEQUENCE</scope>
</reference>
<dbReference type="InterPro" id="IPR040079">
    <property type="entry name" value="Glutathione_S-Trfase"/>
</dbReference>
<dbReference type="InterPro" id="IPR050931">
    <property type="entry name" value="Mito_Protein_Transport_Metaxin"/>
</dbReference>
<dbReference type="InterPro" id="IPR026928">
    <property type="entry name" value="FAX/IsoI-like"/>
</dbReference>
<evidence type="ECO:0000313" key="6">
    <source>
        <dbReference type="Proteomes" id="UP001153714"/>
    </source>
</evidence>
<evidence type="ECO:0008006" key="7">
    <source>
        <dbReference type="Google" id="ProtNLM"/>
    </source>
</evidence>